<dbReference type="PANTHER" id="PTHR14969">
    <property type="entry name" value="SPHINGOSINE-1-PHOSPHATE PHOSPHOHYDROLASE"/>
    <property type="match status" value="1"/>
</dbReference>
<feature type="transmembrane region" description="Helical" evidence="1">
    <location>
        <begin position="130"/>
        <end position="148"/>
    </location>
</feature>
<evidence type="ECO:0000259" key="2">
    <source>
        <dbReference type="SMART" id="SM00014"/>
    </source>
</evidence>
<keyword evidence="1" id="KW-0472">Membrane</keyword>
<accession>A0A8J8T1F9</accession>
<dbReference type="CDD" id="cd01610">
    <property type="entry name" value="PAP2_like"/>
    <property type="match status" value="1"/>
</dbReference>
<proteinExistence type="predicted"/>
<keyword evidence="1" id="KW-1133">Transmembrane helix</keyword>
<dbReference type="InterPro" id="IPR036938">
    <property type="entry name" value="PAP2/HPO_sf"/>
</dbReference>
<feature type="transmembrane region" description="Helical" evidence="1">
    <location>
        <begin position="313"/>
        <end position="333"/>
    </location>
</feature>
<feature type="transmembrane region" description="Helical" evidence="1">
    <location>
        <begin position="85"/>
        <end position="105"/>
    </location>
</feature>
<dbReference type="Pfam" id="PF01569">
    <property type="entry name" value="PAP2"/>
    <property type="match status" value="1"/>
</dbReference>
<feature type="transmembrane region" description="Helical" evidence="1">
    <location>
        <begin position="55"/>
        <end position="78"/>
    </location>
</feature>
<dbReference type="Gene3D" id="1.20.144.10">
    <property type="entry name" value="Phosphatidic acid phosphatase type 2/haloperoxidase"/>
    <property type="match status" value="1"/>
</dbReference>
<name>A0A8J8T1F9_HALGN</name>
<dbReference type="InterPro" id="IPR000326">
    <property type="entry name" value="PAP2/HPO"/>
</dbReference>
<dbReference type="AlphaFoldDB" id="A0A8J8T1F9"/>
<evidence type="ECO:0000313" key="3">
    <source>
        <dbReference type="EMBL" id="TNV78051.1"/>
    </source>
</evidence>
<evidence type="ECO:0000256" key="1">
    <source>
        <dbReference type="SAM" id="Phobius"/>
    </source>
</evidence>
<protein>
    <recommendedName>
        <fullName evidence="2">Phosphatidic acid phosphatase type 2/haloperoxidase domain-containing protein</fullName>
    </recommendedName>
</protein>
<keyword evidence="1" id="KW-0812">Transmembrane</keyword>
<dbReference type="PANTHER" id="PTHR14969:SF13">
    <property type="entry name" value="AT30094P"/>
    <property type="match status" value="1"/>
</dbReference>
<dbReference type="OrthoDB" id="313456at2759"/>
<evidence type="ECO:0000313" key="4">
    <source>
        <dbReference type="Proteomes" id="UP000785679"/>
    </source>
</evidence>
<sequence length="398" mass="45172">MQHNYNYPQHSGDKSQTIIRHAELFYRAPLYSYTHSFILTLQGPEPIQTRLLTKALHLLSILGEGAIYFAVFLLIYNWYSRGRAFYYLLFVSTLLTIQNVGKIGYHEPRPYMVFSDIQTVGCSYEYGQPSGHSLFSAGFAVFIFLDFFGGAKVSIAYVCGLIGSCAFFLCMGFARIYQGVHSIDQVLYGWQMGIWGALYFHFCLKDAIISHIDSGELTAKSALLATAIFALAIASQIAAYFYVDYNFQIPTLWIENLELKCSPQPLYKTFHYKSLIQAGMTPAAYTAYLGFIWKQKLFQGQSVNLQTDIGRYFLRIIVIGSLCLPFGLLYVLVPWSLGSIWLLLLLKTLLPCLGSMLLVFTFSDYLFIKLNLVRKRGKNLTVQEGDYDEPLLGEKIDD</sequence>
<feature type="transmembrane region" description="Helical" evidence="1">
    <location>
        <begin position="221"/>
        <end position="243"/>
    </location>
</feature>
<feature type="domain" description="Phosphatidic acid phosphatase type 2/haloperoxidase" evidence="2">
    <location>
        <begin position="83"/>
        <end position="201"/>
    </location>
</feature>
<dbReference type="SUPFAM" id="SSF48317">
    <property type="entry name" value="Acid phosphatase/Vanadium-dependent haloperoxidase"/>
    <property type="match status" value="1"/>
</dbReference>
<keyword evidence="4" id="KW-1185">Reference proteome</keyword>
<reference evidence="3" key="1">
    <citation type="submission" date="2019-06" db="EMBL/GenBank/DDBJ databases">
        <authorList>
            <person name="Zheng W."/>
        </authorList>
    </citation>
    <scope>NUCLEOTIDE SEQUENCE</scope>
    <source>
        <strain evidence="3">QDHG01</strain>
    </source>
</reference>
<feature type="transmembrane region" description="Helical" evidence="1">
    <location>
        <begin position="155"/>
        <end position="176"/>
    </location>
</feature>
<feature type="transmembrane region" description="Helical" evidence="1">
    <location>
        <begin position="275"/>
        <end position="293"/>
    </location>
</feature>
<dbReference type="GO" id="GO:0042392">
    <property type="term" value="F:sphingosine-1-phosphate phosphatase activity"/>
    <property type="evidence" value="ECO:0007669"/>
    <property type="project" value="TreeGrafter"/>
</dbReference>
<gene>
    <name evidence="3" type="ORF">FGO68_gene11152</name>
</gene>
<feature type="transmembrane region" description="Helical" evidence="1">
    <location>
        <begin position="339"/>
        <end position="368"/>
    </location>
</feature>
<comment type="caution">
    <text evidence="3">The sequence shown here is derived from an EMBL/GenBank/DDBJ whole genome shotgun (WGS) entry which is preliminary data.</text>
</comment>
<organism evidence="3 4">
    <name type="scientific">Halteria grandinella</name>
    <dbReference type="NCBI Taxonomy" id="5974"/>
    <lineage>
        <taxon>Eukaryota</taxon>
        <taxon>Sar</taxon>
        <taxon>Alveolata</taxon>
        <taxon>Ciliophora</taxon>
        <taxon>Intramacronucleata</taxon>
        <taxon>Spirotrichea</taxon>
        <taxon>Stichotrichia</taxon>
        <taxon>Sporadotrichida</taxon>
        <taxon>Halteriidae</taxon>
        <taxon>Halteria</taxon>
    </lineage>
</organism>
<dbReference type="Proteomes" id="UP000785679">
    <property type="component" value="Unassembled WGS sequence"/>
</dbReference>
<feature type="transmembrane region" description="Helical" evidence="1">
    <location>
        <begin position="188"/>
        <end position="209"/>
    </location>
</feature>
<dbReference type="EMBL" id="RRYP01010973">
    <property type="protein sequence ID" value="TNV78051.1"/>
    <property type="molecule type" value="Genomic_DNA"/>
</dbReference>
<dbReference type="SMART" id="SM00014">
    <property type="entry name" value="acidPPc"/>
    <property type="match status" value="1"/>
</dbReference>